<reference evidence="1 2" key="1">
    <citation type="submission" date="2018-08" db="EMBL/GenBank/DDBJ databases">
        <title>Sequencing the genomes of 1000 actinobacteria strains.</title>
        <authorList>
            <person name="Klenk H.-P."/>
        </authorList>
    </citation>
    <scope>NUCLEOTIDE SEQUENCE [LARGE SCALE GENOMIC DNA]</scope>
    <source>
        <strain evidence="1 2">DSM 22891</strain>
    </source>
</reference>
<dbReference type="EMBL" id="QTUC01000001">
    <property type="protein sequence ID" value="REF37278.1"/>
    <property type="molecule type" value="Genomic_DNA"/>
</dbReference>
<dbReference type="Proteomes" id="UP000256485">
    <property type="component" value="Unassembled WGS sequence"/>
</dbReference>
<accession>A0A3D9V685</accession>
<name>A0A3D9V685_THECX</name>
<dbReference type="AlphaFoldDB" id="A0A3D9V685"/>
<evidence type="ECO:0000313" key="2">
    <source>
        <dbReference type="Proteomes" id="UP000256485"/>
    </source>
</evidence>
<keyword evidence="2" id="KW-1185">Reference proteome</keyword>
<sequence>MAAIHEFDQDNVSAQHAVEFEDLVTAARILVRLHDSQGFGIGVRWRWGFIPVLYGKKRTCVVCEEPWPCWRARWAASTLSTLDGVWRELTGEDLASEYGYGMDGSQLDTLRQTLQRTTLQGTVETADVSLERRAG</sequence>
<dbReference type="RefSeq" id="WP_115850764.1">
    <property type="nucleotide sequence ID" value="NZ_QTUC01000001.1"/>
</dbReference>
<organism evidence="1 2">
    <name type="scientific">Thermasporomyces composti</name>
    <dbReference type="NCBI Taxonomy" id="696763"/>
    <lineage>
        <taxon>Bacteria</taxon>
        <taxon>Bacillati</taxon>
        <taxon>Actinomycetota</taxon>
        <taxon>Actinomycetes</taxon>
        <taxon>Propionibacteriales</taxon>
        <taxon>Nocardioidaceae</taxon>
        <taxon>Thermasporomyces</taxon>
    </lineage>
</organism>
<comment type="caution">
    <text evidence="1">The sequence shown here is derived from an EMBL/GenBank/DDBJ whole genome shotgun (WGS) entry which is preliminary data.</text>
</comment>
<dbReference type="OrthoDB" id="3837528at2"/>
<evidence type="ECO:0000313" key="1">
    <source>
        <dbReference type="EMBL" id="REF37278.1"/>
    </source>
</evidence>
<protein>
    <submittedName>
        <fullName evidence="1">Uncharacterized protein</fullName>
    </submittedName>
</protein>
<gene>
    <name evidence="1" type="ORF">DFJ64_2719</name>
</gene>
<proteinExistence type="predicted"/>